<dbReference type="FunCoup" id="A0A316YJH9">
    <property type="interactions" value="366"/>
</dbReference>
<evidence type="ECO:0000256" key="4">
    <source>
        <dbReference type="ARBA" id="ARBA00022705"/>
    </source>
</evidence>
<gene>
    <name evidence="13" type="ORF">FA10DRAFT_267924</name>
</gene>
<dbReference type="AlphaFoldDB" id="A0A316YJH9"/>
<dbReference type="Pfam" id="PF04104">
    <property type="entry name" value="DNA_primase_lrg"/>
    <property type="match status" value="1"/>
</dbReference>
<dbReference type="Proteomes" id="UP000245768">
    <property type="component" value="Unassembled WGS sequence"/>
</dbReference>
<dbReference type="CDD" id="cd07322">
    <property type="entry name" value="PriL_PriS_Eukaryotic"/>
    <property type="match status" value="1"/>
</dbReference>
<dbReference type="RefSeq" id="XP_025376549.1">
    <property type="nucleotide sequence ID" value="XM_025522101.1"/>
</dbReference>
<dbReference type="InterPro" id="IPR058560">
    <property type="entry name" value="DNA_primase_C"/>
</dbReference>
<feature type="compositionally biased region" description="Low complexity" evidence="11">
    <location>
        <begin position="522"/>
        <end position="538"/>
    </location>
</feature>
<feature type="binding site" evidence="10">
    <location>
        <position position="415"/>
    </location>
    <ligand>
        <name>[4Fe-4S] cluster</name>
        <dbReference type="ChEBI" id="CHEBI:49883"/>
    </ligand>
</feature>
<keyword evidence="5 9" id="KW-0479">Metal-binding</keyword>
<feature type="binding site" evidence="10">
    <location>
        <position position="320"/>
    </location>
    <ligand>
        <name>[4Fe-4S] cluster</name>
        <dbReference type="ChEBI" id="CHEBI:49883"/>
    </ligand>
</feature>
<dbReference type="PIRSF" id="PIRSF009449">
    <property type="entry name" value="DNA_primase_large_subunit"/>
    <property type="match status" value="1"/>
</dbReference>
<name>A0A316YJH9_9BASI</name>
<dbReference type="GO" id="GO:0051539">
    <property type="term" value="F:4 iron, 4 sulfur cluster binding"/>
    <property type="evidence" value="ECO:0007669"/>
    <property type="project" value="UniProtKB-UniRule"/>
</dbReference>
<evidence type="ECO:0000313" key="14">
    <source>
        <dbReference type="Proteomes" id="UP000245768"/>
    </source>
</evidence>
<evidence type="ECO:0000313" key="13">
    <source>
        <dbReference type="EMBL" id="PWN89351.1"/>
    </source>
</evidence>
<feature type="binding site" evidence="10">
    <location>
        <position position="398"/>
    </location>
    <ligand>
        <name>[4Fe-4S] cluster</name>
        <dbReference type="ChEBI" id="CHEBI:49883"/>
    </ligand>
</feature>
<dbReference type="GO" id="GO:0003677">
    <property type="term" value="F:DNA binding"/>
    <property type="evidence" value="ECO:0007669"/>
    <property type="project" value="UniProtKB-UniRule"/>
</dbReference>
<dbReference type="GO" id="GO:0006270">
    <property type="term" value="P:DNA replication initiation"/>
    <property type="evidence" value="ECO:0007669"/>
    <property type="project" value="TreeGrafter"/>
</dbReference>
<dbReference type="GO" id="GO:0005658">
    <property type="term" value="C:alpha DNA polymerase:primase complex"/>
    <property type="evidence" value="ECO:0007669"/>
    <property type="project" value="TreeGrafter"/>
</dbReference>
<evidence type="ECO:0000256" key="8">
    <source>
        <dbReference type="ARBA" id="ARBA00023125"/>
    </source>
</evidence>
<dbReference type="OrthoDB" id="421393at2759"/>
<dbReference type="InParanoid" id="A0A316YJH9"/>
<organism evidence="13 14">
    <name type="scientific">Acaromyces ingoldii</name>
    <dbReference type="NCBI Taxonomy" id="215250"/>
    <lineage>
        <taxon>Eukaryota</taxon>
        <taxon>Fungi</taxon>
        <taxon>Dikarya</taxon>
        <taxon>Basidiomycota</taxon>
        <taxon>Ustilaginomycotina</taxon>
        <taxon>Exobasidiomycetes</taxon>
        <taxon>Exobasidiales</taxon>
        <taxon>Cryptobasidiaceae</taxon>
        <taxon>Acaromyces</taxon>
    </lineage>
</organism>
<comment type="function">
    <text evidence="9">DNA primase is the polymerase that synthesizes small RNA primers for the Okazaki fragments made during discontinuous DNA replication.</text>
</comment>
<evidence type="ECO:0000256" key="5">
    <source>
        <dbReference type="ARBA" id="ARBA00022723"/>
    </source>
</evidence>
<feature type="binding site" evidence="10">
    <location>
        <position position="456"/>
    </location>
    <ligand>
        <name>[4Fe-4S] cluster</name>
        <dbReference type="ChEBI" id="CHEBI:49883"/>
    </ligand>
</feature>
<accession>A0A316YJH9</accession>
<evidence type="ECO:0000256" key="9">
    <source>
        <dbReference type="PIRNR" id="PIRNR009449"/>
    </source>
</evidence>
<evidence type="ECO:0000256" key="6">
    <source>
        <dbReference type="ARBA" id="ARBA00023004"/>
    </source>
</evidence>
<evidence type="ECO:0000256" key="10">
    <source>
        <dbReference type="PIRSR" id="PIRSR009449-1"/>
    </source>
</evidence>
<keyword evidence="14" id="KW-1185">Reference proteome</keyword>
<dbReference type="STRING" id="215250.A0A316YJH9"/>
<feature type="domain" description="DNA primase large subunit C-terminal" evidence="12">
    <location>
        <begin position="311"/>
        <end position="488"/>
    </location>
</feature>
<keyword evidence="2 9" id="KW-0004">4Fe-4S</keyword>
<evidence type="ECO:0000259" key="12">
    <source>
        <dbReference type="Pfam" id="PF04104"/>
    </source>
</evidence>
<evidence type="ECO:0000256" key="3">
    <source>
        <dbReference type="ARBA" id="ARBA00022515"/>
    </source>
</evidence>
<dbReference type="GO" id="GO:0006269">
    <property type="term" value="P:DNA replication, synthesis of primer"/>
    <property type="evidence" value="ECO:0007669"/>
    <property type="project" value="UniProtKB-KW"/>
</dbReference>
<evidence type="ECO:0000256" key="7">
    <source>
        <dbReference type="ARBA" id="ARBA00023014"/>
    </source>
</evidence>
<feature type="compositionally biased region" description="Acidic residues" evidence="11">
    <location>
        <begin position="539"/>
        <end position="550"/>
    </location>
</feature>
<dbReference type="EMBL" id="KZ819637">
    <property type="protein sequence ID" value="PWN89351.1"/>
    <property type="molecule type" value="Genomic_DNA"/>
</dbReference>
<feature type="region of interest" description="Disordered" evidence="11">
    <location>
        <begin position="498"/>
        <end position="568"/>
    </location>
</feature>
<protein>
    <recommendedName>
        <fullName evidence="9">DNA primase large subunit</fullName>
    </recommendedName>
</protein>
<dbReference type="InterPro" id="IPR016558">
    <property type="entry name" value="DNA_primase_lsu_euk"/>
</dbReference>
<dbReference type="FunFam" id="1.20.930.80:FF:000003">
    <property type="entry name" value="DNA primase large subunit"/>
    <property type="match status" value="1"/>
</dbReference>
<comment type="similarity">
    <text evidence="1 9">Belongs to the eukaryotic-type primase large subunit family.</text>
</comment>
<keyword evidence="7 9" id="KW-0411">Iron-sulfur</keyword>
<dbReference type="Gene3D" id="1.20.930.80">
    <property type="match status" value="1"/>
</dbReference>
<keyword evidence="6 9" id="KW-0408">Iron</keyword>
<dbReference type="InterPro" id="IPR007238">
    <property type="entry name" value="DNA_primase_lsu_euk/arc"/>
</dbReference>
<sequence>MFRTAPPSDRKPSAIERAAKLGSPAVKAGGGLVDRHATKGPRRFPYRLNFYDKPPIHEITIEQFETWAIDRLRVLAEIESSHARNRSYAELKDLVNAQSKKYLPLSATTAGLMRGGVDLEGERMKDHVSHFVLRLAFCRTEDLRRRFVKAETTLFRLRFESDDAQERERFLQTLQFEWKSVSQEEKMSNKESLLAATPWLYSTFDSESFFKVHWTRVADLVEKRRVFLQGGTAWVPMREQSSLVVAEFQSRLIKELEMTARALPRLDEDDRLLPVLSHLSMGFLAGVSSDLSTSAITGVDGGHVTADMVDALVKRHAPMCMRNLHETLQDKGHLRHYGRLQYNSFLKDVGLPVEEALLFWRRSFRGMSDDKFNKEYKYNIRYGYGLEGKRINFPAKNCINIITQDQPGPQDNHGCPFRHFSPANLSSALISQYGLNFAEQSEILQAVKSGHYHVGCTRLFEITHRKQGVKKGDGLGEGESVSHPNRYFERSWSLVKDAKSSSTSASSGGGGNDDEKDESTTDRTASASSKRTSAAAQIDIEDDGDDEDMDLLLQEAQKAEDDAMAVDT</sequence>
<keyword evidence="4 9" id="KW-0235">DNA replication</keyword>
<keyword evidence="8 9" id="KW-0238">DNA-binding</keyword>
<evidence type="ECO:0000256" key="1">
    <source>
        <dbReference type="ARBA" id="ARBA00010564"/>
    </source>
</evidence>
<proteinExistence type="inferred from homology"/>
<evidence type="ECO:0000256" key="2">
    <source>
        <dbReference type="ARBA" id="ARBA00022485"/>
    </source>
</evidence>
<dbReference type="Pfam" id="PF26466">
    <property type="entry name" value="DNA_primase_lrg_N"/>
    <property type="match status" value="1"/>
</dbReference>
<dbReference type="PANTHER" id="PTHR10537:SF3">
    <property type="entry name" value="DNA PRIMASE LARGE SUBUNIT"/>
    <property type="match status" value="1"/>
</dbReference>
<dbReference type="PANTHER" id="PTHR10537">
    <property type="entry name" value="DNA PRIMASE LARGE SUBUNIT"/>
    <property type="match status" value="1"/>
</dbReference>
<comment type="cofactor">
    <cofactor evidence="9">
        <name>[4Fe-4S] cluster</name>
        <dbReference type="ChEBI" id="CHEBI:49883"/>
    </cofactor>
    <text evidence="9">Binds 1 [4Fe-4S] cluster.</text>
</comment>
<dbReference type="GO" id="GO:0046872">
    <property type="term" value="F:metal ion binding"/>
    <property type="evidence" value="ECO:0007669"/>
    <property type="project" value="UniProtKB-UniRule"/>
</dbReference>
<reference evidence="13" key="1">
    <citation type="journal article" date="2018" name="Mol. Biol. Evol.">
        <title>Broad Genomic Sampling Reveals a Smut Pathogenic Ancestry of the Fungal Clade Ustilaginomycotina.</title>
        <authorList>
            <person name="Kijpornyongpan T."/>
            <person name="Mondo S.J."/>
            <person name="Barry K."/>
            <person name="Sandor L."/>
            <person name="Lee J."/>
            <person name="Lipzen A."/>
            <person name="Pangilinan J."/>
            <person name="LaButti K."/>
            <person name="Hainaut M."/>
            <person name="Henrissat B."/>
            <person name="Grigoriev I.V."/>
            <person name="Spatafora J.W."/>
            <person name="Aime M.C."/>
        </authorList>
    </citation>
    <scope>NUCLEOTIDE SEQUENCE [LARGE SCALE GENOMIC DNA]</scope>
    <source>
        <strain evidence="13">MCA 4198</strain>
    </source>
</reference>
<dbReference type="GeneID" id="37044017"/>
<evidence type="ECO:0000256" key="11">
    <source>
        <dbReference type="SAM" id="MobiDB-lite"/>
    </source>
</evidence>
<keyword evidence="3 9" id="KW-0639">Primosome</keyword>